<dbReference type="EMBL" id="KK088431">
    <property type="protein sequence ID" value="EYE93454.1"/>
    <property type="molecule type" value="Genomic_DNA"/>
</dbReference>
<dbReference type="OrthoDB" id="2351940at2759"/>
<feature type="region of interest" description="Disordered" evidence="1">
    <location>
        <begin position="332"/>
        <end position="352"/>
    </location>
</feature>
<feature type="compositionally biased region" description="Low complexity" evidence="1">
    <location>
        <begin position="413"/>
        <end position="425"/>
    </location>
</feature>
<evidence type="ECO:0000256" key="1">
    <source>
        <dbReference type="SAM" id="MobiDB-lite"/>
    </source>
</evidence>
<keyword evidence="3" id="KW-1185">Reference proteome</keyword>
<feature type="region of interest" description="Disordered" evidence="1">
    <location>
        <begin position="1"/>
        <end position="33"/>
    </location>
</feature>
<accession>A0A017S9Z1</accession>
<dbReference type="HOGENOM" id="CLU_019419_1_0_1"/>
<protein>
    <submittedName>
        <fullName evidence="2">Uncharacterized protein</fullName>
    </submittedName>
</protein>
<name>A0A017S9Z1_ASPRC</name>
<dbReference type="STRING" id="1388766.A0A017S9Z1"/>
<proteinExistence type="predicted"/>
<gene>
    <name evidence="2" type="ORF">EURHEDRAFT_414267</name>
</gene>
<dbReference type="RefSeq" id="XP_040637142.1">
    <property type="nucleotide sequence ID" value="XM_040782379.1"/>
</dbReference>
<feature type="region of interest" description="Disordered" evidence="1">
    <location>
        <begin position="413"/>
        <end position="434"/>
    </location>
</feature>
<feature type="region of interest" description="Disordered" evidence="1">
    <location>
        <begin position="85"/>
        <end position="159"/>
    </location>
</feature>
<reference evidence="3" key="1">
    <citation type="journal article" date="2014" name="Nat. Commun.">
        <title>Genomic adaptations of the halophilic Dead Sea filamentous fungus Eurotium rubrum.</title>
        <authorList>
            <person name="Kis-Papo T."/>
            <person name="Weig A.R."/>
            <person name="Riley R."/>
            <person name="Persoh D."/>
            <person name="Salamov A."/>
            <person name="Sun H."/>
            <person name="Lipzen A."/>
            <person name="Wasser S.P."/>
            <person name="Rambold G."/>
            <person name="Grigoriev I.V."/>
            <person name="Nevo E."/>
        </authorList>
    </citation>
    <scope>NUCLEOTIDE SEQUENCE [LARGE SCALE GENOMIC DNA]</scope>
    <source>
        <strain evidence="3">CBS 135680</strain>
    </source>
</reference>
<feature type="compositionally biased region" description="Basic residues" evidence="1">
    <location>
        <begin position="147"/>
        <end position="156"/>
    </location>
</feature>
<dbReference type="Proteomes" id="UP000019804">
    <property type="component" value="Unassembled WGS sequence"/>
</dbReference>
<dbReference type="GeneID" id="63697503"/>
<feature type="compositionally biased region" description="Low complexity" evidence="1">
    <location>
        <begin position="18"/>
        <end position="32"/>
    </location>
</feature>
<organism evidence="2 3">
    <name type="scientific">Aspergillus ruber (strain CBS 135680)</name>
    <dbReference type="NCBI Taxonomy" id="1388766"/>
    <lineage>
        <taxon>Eukaryota</taxon>
        <taxon>Fungi</taxon>
        <taxon>Dikarya</taxon>
        <taxon>Ascomycota</taxon>
        <taxon>Pezizomycotina</taxon>
        <taxon>Eurotiomycetes</taxon>
        <taxon>Eurotiomycetidae</taxon>
        <taxon>Eurotiales</taxon>
        <taxon>Aspergillaceae</taxon>
        <taxon>Aspergillus</taxon>
        <taxon>Aspergillus subgen. Aspergillus</taxon>
    </lineage>
</organism>
<sequence length="510" mass="58250">MSGNHDYPPASRRTARTSAHSGRSQQRSGQAQHLRDYLNSERMRNPNMNHNRMVELLDEEMREYLASEAQTRAAVDHQIRQLESHISRNNDRGMNSQDTSRQGSRPTRRRGRGTRSRETENNTLLDEPIPHLESPTVVPQELEIHRQSNRRVKRRKLESDDVREGTRGFSYGQFGQVVPGALRMEIASCDGGTYEPDGESSFPDNILQNDSSVYCTKSDRCNLLLKHVGGAPFCLKSIVIKAPKTGYDSPIQEGMVFVSMASDDILARTAQDQVHYSGARRRRRNRRSGLSQYAPFYPLPYEEELERVMRGSPDSEDLTQTMVDQVAGFRVTTSHNDDDRDIPEQLNEQNDDNRPTVEEIERLRMGQLMEDDIVCTDSEDSESDSTSDLNFSTPQFDSFYRRRRRLSNLLRIPGQQQSQQQRQHQTTSFVEPPMDSQTNALRSNGLLRPHAQFFIERTQSMVNIKFDPPPSGRYILIKLWSPHNGGNIDIQSVIVHGFAGPRYFPAGGLR</sequence>
<dbReference type="AlphaFoldDB" id="A0A017S9Z1"/>
<evidence type="ECO:0000313" key="2">
    <source>
        <dbReference type="EMBL" id="EYE93454.1"/>
    </source>
</evidence>
<evidence type="ECO:0000313" key="3">
    <source>
        <dbReference type="Proteomes" id="UP000019804"/>
    </source>
</evidence>